<dbReference type="Gene3D" id="3.30.460.10">
    <property type="entry name" value="Beta Polymerase, domain 2"/>
    <property type="match status" value="1"/>
</dbReference>
<dbReference type="PANTHER" id="PTHR41773">
    <property type="entry name" value="GTP PYROPHOSPHATASE-RELATED"/>
    <property type="match status" value="1"/>
</dbReference>
<dbReference type="RefSeq" id="WP_106393641.1">
    <property type="nucleotide sequence ID" value="NZ_PVNK01000188.1"/>
</dbReference>
<dbReference type="OrthoDB" id="9789634at2"/>
<dbReference type="EMBL" id="PVNK01000188">
    <property type="protein sequence ID" value="PRP93266.1"/>
    <property type="molecule type" value="Genomic_DNA"/>
</dbReference>
<dbReference type="SUPFAM" id="SSF81301">
    <property type="entry name" value="Nucleotidyltransferase"/>
    <property type="match status" value="1"/>
</dbReference>
<dbReference type="SMART" id="SM00954">
    <property type="entry name" value="RelA_SpoT"/>
    <property type="match status" value="1"/>
</dbReference>
<dbReference type="GO" id="GO:0015969">
    <property type="term" value="P:guanosine tetraphosphate metabolic process"/>
    <property type="evidence" value="ECO:0007669"/>
    <property type="project" value="InterPro"/>
</dbReference>
<dbReference type="PANTHER" id="PTHR41773:SF1">
    <property type="entry name" value="RELA_SPOT DOMAIN-CONTAINING PROTEIN"/>
    <property type="match status" value="1"/>
</dbReference>
<dbReference type="CDD" id="cd05399">
    <property type="entry name" value="NT_Rel-Spo_like"/>
    <property type="match status" value="1"/>
</dbReference>
<evidence type="ECO:0000313" key="2">
    <source>
        <dbReference type="EMBL" id="PRP93266.1"/>
    </source>
</evidence>
<evidence type="ECO:0000259" key="1">
    <source>
        <dbReference type="SMART" id="SM00954"/>
    </source>
</evidence>
<organism evidence="2 3">
    <name type="scientific">Enhygromyxa salina</name>
    <dbReference type="NCBI Taxonomy" id="215803"/>
    <lineage>
        <taxon>Bacteria</taxon>
        <taxon>Pseudomonadati</taxon>
        <taxon>Myxococcota</taxon>
        <taxon>Polyangia</taxon>
        <taxon>Nannocystales</taxon>
        <taxon>Nannocystaceae</taxon>
        <taxon>Enhygromyxa</taxon>
    </lineage>
</organism>
<proteinExistence type="predicted"/>
<protein>
    <recommendedName>
        <fullName evidence="1">RelA/SpoT domain-containing protein</fullName>
    </recommendedName>
</protein>
<reference evidence="2 3" key="1">
    <citation type="submission" date="2018-03" db="EMBL/GenBank/DDBJ databases">
        <title>Draft Genome Sequences of the Obligatory Marine Myxobacteria Enhygromyxa salina SWB005.</title>
        <authorList>
            <person name="Poehlein A."/>
            <person name="Moghaddam J.A."/>
            <person name="Harms H."/>
            <person name="Alanjari M."/>
            <person name="Koenig G.M."/>
            <person name="Daniel R."/>
            <person name="Schaeberle T.F."/>
        </authorList>
    </citation>
    <scope>NUCLEOTIDE SEQUENCE [LARGE SCALE GENOMIC DNA]</scope>
    <source>
        <strain evidence="2 3">SWB005</strain>
    </source>
</reference>
<accession>A0A2S9XK58</accession>
<dbReference type="AlphaFoldDB" id="A0A2S9XK58"/>
<dbReference type="InterPro" id="IPR007685">
    <property type="entry name" value="RelA_SpoT"/>
</dbReference>
<sequence length="333" mass="37829">MSNGDRSLVTDAEIERVVRLYRQMLPRFEEAARHVESQLRRELRSMAVRGLLSSRAKHPQDVADKIRRKRERGDPRYTFARLGDDLNEVITDLAGARVVVYHPKDEERVFETIRRSFAIADVENAVEVKLADTYRARHVLVAIDESAERESLRGTYVEVQISSISSHVFNELEHDIAYKDKGVTPTDKVRECLEQVLHASRLLDRAVEHLLEARHESVVSAGRLLENAEDLRYALEQHAGRWLSGDFEQLFRLLRPVVDNLTATNLIALFSDIPALLDEGARRARATGGDFDHVACLALSIIDQFGTDFEDVVASWEPTSALKRAIMEFKTDA</sequence>
<gene>
    <name evidence="2" type="ORF">ENSA5_43610</name>
</gene>
<comment type="caution">
    <text evidence="2">The sequence shown here is derived from an EMBL/GenBank/DDBJ whole genome shotgun (WGS) entry which is preliminary data.</text>
</comment>
<name>A0A2S9XK58_9BACT</name>
<evidence type="ECO:0000313" key="3">
    <source>
        <dbReference type="Proteomes" id="UP000237968"/>
    </source>
</evidence>
<dbReference type="Pfam" id="PF04607">
    <property type="entry name" value="RelA_SpoT"/>
    <property type="match status" value="1"/>
</dbReference>
<dbReference type="Proteomes" id="UP000237968">
    <property type="component" value="Unassembled WGS sequence"/>
</dbReference>
<dbReference type="InterPro" id="IPR043519">
    <property type="entry name" value="NT_sf"/>
</dbReference>
<feature type="domain" description="RelA/SpoT" evidence="1">
    <location>
        <begin position="54"/>
        <end position="184"/>
    </location>
</feature>
<keyword evidence="3" id="KW-1185">Reference proteome</keyword>